<dbReference type="EMBL" id="FNCP01000033">
    <property type="protein sequence ID" value="SDI30969.1"/>
    <property type="molecule type" value="Genomic_DNA"/>
</dbReference>
<evidence type="ECO:0000313" key="3">
    <source>
        <dbReference type="EMBL" id="SDI30969.1"/>
    </source>
</evidence>
<organism evidence="3 4">
    <name type="scientific">Desulfosporosinus hippei DSM 8344</name>
    <dbReference type="NCBI Taxonomy" id="1121419"/>
    <lineage>
        <taxon>Bacteria</taxon>
        <taxon>Bacillati</taxon>
        <taxon>Bacillota</taxon>
        <taxon>Clostridia</taxon>
        <taxon>Eubacteriales</taxon>
        <taxon>Desulfitobacteriaceae</taxon>
        <taxon>Desulfosporosinus</taxon>
    </lineage>
</organism>
<dbReference type="CDD" id="cd03112">
    <property type="entry name" value="CobW-like"/>
    <property type="match status" value="1"/>
</dbReference>
<gene>
    <name evidence="3" type="ORF">SAMN05443529_1333</name>
</gene>
<dbReference type="OrthoDB" id="9808822at2"/>
<proteinExistence type="predicted"/>
<dbReference type="GO" id="GO:0005737">
    <property type="term" value="C:cytoplasm"/>
    <property type="evidence" value="ECO:0007669"/>
    <property type="project" value="TreeGrafter"/>
</dbReference>
<dbReference type="InterPro" id="IPR011629">
    <property type="entry name" value="CobW-like_C"/>
</dbReference>
<sequence>MVKFDIVSGFLGAGKTTLVKKILHSLDTCEKMVLIENDFGEINVDRELLEIEGFEVYELSNGCVCCKLKGDFLLTLKNLLSQKIDRIIFEPSGIFILEEIFDVFKDSEISGKCFINSLTTVVDVQNFSKNIQGYSEFFKNQIRHASSLVLSKVQFVNDYDLIHVENSLKSLNETAHLVTKDWAQLSTTDIKELINGSYNCVSNRPKQYLSHNFDSLGLKTSKNLSLDQLKNILEKCKKGHFGALIRGKGIINSGSQYLEFNYVAGEYSIMEGSEVAEGMVSFIGKGIAKEALASAFV</sequence>
<accession>A0A1G8JI58</accession>
<dbReference type="STRING" id="1121419.SAMN05443529_1333"/>
<dbReference type="Pfam" id="PF07683">
    <property type="entry name" value="CobW_C"/>
    <property type="match status" value="1"/>
</dbReference>
<feature type="domain" description="CobW C-terminal" evidence="2">
    <location>
        <begin position="214"/>
        <end position="296"/>
    </location>
</feature>
<dbReference type="AlphaFoldDB" id="A0A1G8JI58"/>
<evidence type="ECO:0000259" key="2">
    <source>
        <dbReference type="Pfam" id="PF07683"/>
    </source>
</evidence>
<dbReference type="InterPro" id="IPR027417">
    <property type="entry name" value="P-loop_NTPase"/>
</dbReference>
<keyword evidence="4" id="KW-1185">Reference proteome</keyword>
<dbReference type="Proteomes" id="UP000198656">
    <property type="component" value="Unassembled WGS sequence"/>
</dbReference>
<evidence type="ECO:0000259" key="1">
    <source>
        <dbReference type="Pfam" id="PF02492"/>
    </source>
</evidence>
<name>A0A1G8JI58_9FIRM</name>
<reference evidence="4" key="1">
    <citation type="submission" date="2016-10" db="EMBL/GenBank/DDBJ databases">
        <authorList>
            <person name="Varghese N."/>
            <person name="Submissions S."/>
        </authorList>
    </citation>
    <scope>NUCLEOTIDE SEQUENCE [LARGE SCALE GENOMIC DNA]</scope>
    <source>
        <strain evidence="4">DSM 8344</strain>
    </source>
</reference>
<dbReference type="PANTHER" id="PTHR13748:SF62">
    <property type="entry name" value="COBW DOMAIN-CONTAINING PROTEIN"/>
    <property type="match status" value="1"/>
</dbReference>
<dbReference type="InterPro" id="IPR051316">
    <property type="entry name" value="Zinc-reg_GTPase_activator"/>
</dbReference>
<evidence type="ECO:0000313" key="4">
    <source>
        <dbReference type="Proteomes" id="UP000198656"/>
    </source>
</evidence>
<dbReference type="SUPFAM" id="SSF52540">
    <property type="entry name" value="P-loop containing nucleoside triphosphate hydrolases"/>
    <property type="match status" value="1"/>
</dbReference>
<dbReference type="InterPro" id="IPR003495">
    <property type="entry name" value="CobW/HypB/UreG_nucleotide-bd"/>
</dbReference>
<feature type="domain" description="CobW/HypB/UreG nucleotide-binding" evidence="1">
    <location>
        <begin position="6"/>
        <end position="177"/>
    </location>
</feature>
<protein>
    <submittedName>
        <fullName evidence="3">GTPase, G3E family</fullName>
    </submittedName>
</protein>
<dbReference type="Pfam" id="PF02492">
    <property type="entry name" value="cobW"/>
    <property type="match status" value="1"/>
</dbReference>
<dbReference type="RefSeq" id="WP_092335452.1">
    <property type="nucleotide sequence ID" value="NZ_FNCP01000033.1"/>
</dbReference>
<dbReference type="PANTHER" id="PTHR13748">
    <property type="entry name" value="COBW-RELATED"/>
    <property type="match status" value="1"/>
</dbReference>
<dbReference type="Gene3D" id="3.40.50.300">
    <property type="entry name" value="P-loop containing nucleotide triphosphate hydrolases"/>
    <property type="match status" value="1"/>
</dbReference>